<feature type="non-terminal residue" evidence="2">
    <location>
        <position position="1"/>
    </location>
</feature>
<evidence type="ECO:0000313" key="2">
    <source>
        <dbReference type="EMBL" id="KAK8722782.1"/>
    </source>
</evidence>
<comment type="caution">
    <text evidence="2">The sequence shown here is derived from an EMBL/GenBank/DDBJ whole genome shotgun (WGS) entry which is preliminary data.</text>
</comment>
<dbReference type="EMBL" id="JARKIK010000093">
    <property type="protein sequence ID" value="KAK8722782.1"/>
    <property type="molecule type" value="Genomic_DNA"/>
</dbReference>
<sequence>RKPPSDLSGFGSPRPDSLITNSQSQPRRPQAPPPEIFSPSKPITNPLPNPITNTILGMTPPPPPRPQAPKPISLPSPPSPPPPTILQAVDLATPRPIRPLPPINSNSVEELLVNPVPAVNAGVLPLANEKPSEQQLFPPLSNIP</sequence>
<proteinExistence type="predicted"/>
<evidence type="ECO:0000313" key="3">
    <source>
        <dbReference type="Proteomes" id="UP001445076"/>
    </source>
</evidence>
<accession>A0AAW0W1V4</accession>
<dbReference type="AlphaFoldDB" id="A0AAW0W1V4"/>
<keyword evidence="3" id="KW-1185">Reference proteome</keyword>
<feature type="region of interest" description="Disordered" evidence="1">
    <location>
        <begin position="1"/>
        <end position="85"/>
    </location>
</feature>
<reference evidence="2 3" key="1">
    <citation type="journal article" date="2024" name="BMC Genomics">
        <title>Genome assembly of redclaw crayfish (Cherax quadricarinatus) provides insights into its immune adaptation and hypoxia tolerance.</title>
        <authorList>
            <person name="Liu Z."/>
            <person name="Zheng J."/>
            <person name="Li H."/>
            <person name="Fang K."/>
            <person name="Wang S."/>
            <person name="He J."/>
            <person name="Zhou D."/>
            <person name="Weng S."/>
            <person name="Chi M."/>
            <person name="Gu Z."/>
            <person name="He J."/>
            <person name="Li F."/>
            <person name="Wang M."/>
        </authorList>
    </citation>
    <scope>NUCLEOTIDE SEQUENCE [LARGE SCALE GENOMIC DNA]</scope>
    <source>
        <strain evidence="2">ZL_2023a</strain>
    </source>
</reference>
<evidence type="ECO:0000256" key="1">
    <source>
        <dbReference type="SAM" id="MobiDB-lite"/>
    </source>
</evidence>
<protein>
    <submittedName>
        <fullName evidence="2">Uncharacterized protein</fullName>
    </submittedName>
</protein>
<feature type="compositionally biased region" description="Pro residues" evidence="1">
    <location>
        <begin position="59"/>
        <end position="84"/>
    </location>
</feature>
<feature type="compositionally biased region" description="Low complexity" evidence="1">
    <location>
        <begin position="42"/>
        <end position="56"/>
    </location>
</feature>
<name>A0AAW0W1V4_CHEQU</name>
<organism evidence="2 3">
    <name type="scientific">Cherax quadricarinatus</name>
    <name type="common">Australian red claw crayfish</name>
    <dbReference type="NCBI Taxonomy" id="27406"/>
    <lineage>
        <taxon>Eukaryota</taxon>
        <taxon>Metazoa</taxon>
        <taxon>Ecdysozoa</taxon>
        <taxon>Arthropoda</taxon>
        <taxon>Crustacea</taxon>
        <taxon>Multicrustacea</taxon>
        <taxon>Malacostraca</taxon>
        <taxon>Eumalacostraca</taxon>
        <taxon>Eucarida</taxon>
        <taxon>Decapoda</taxon>
        <taxon>Pleocyemata</taxon>
        <taxon>Astacidea</taxon>
        <taxon>Parastacoidea</taxon>
        <taxon>Parastacidae</taxon>
        <taxon>Cherax</taxon>
    </lineage>
</organism>
<gene>
    <name evidence="2" type="ORF">OTU49_012039</name>
</gene>
<dbReference type="Proteomes" id="UP001445076">
    <property type="component" value="Unassembled WGS sequence"/>
</dbReference>